<evidence type="ECO:0000313" key="1">
    <source>
        <dbReference type="EMBL" id="GGE03376.1"/>
    </source>
</evidence>
<comment type="caution">
    <text evidence="1">The sequence shown here is derived from an EMBL/GenBank/DDBJ whole genome shotgun (WGS) entry which is preliminary data.</text>
</comment>
<evidence type="ECO:0000313" key="2">
    <source>
        <dbReference type="Proteomes" id="UP000625210"/>
    </source>
</evidence>
<gene>
    <name evidence="1" type="ORF">GCM10011571_00290</name>
</gene>
<reference evidence="1" key="1">
    <citation type="journal article" date="2014" name="Int. J. Syst. Evol. Microbiol.">
        <title>Complete genome sequence of Corynebacterium casei LMG S-19264T (=DSM 44701T), isolated from a smear-ripened cheese.</title>
        <authorList>
            <consortium name="US DOE Joint Genome Institute (JGI-PGF)"/>
            <person name="Walter F."/>
            <person name="Albersmeier A."/>
            <person name="Kalinowski J."/>
            <person name="Ruckert C."/>
        </authorList>
    </citation>
    <scope>NUCLEOTIDE SEQUENCE</scope>
    <source>
        <strain evidence="1">CGMCC 1.15179</strain>
    </source>
</reference>
<reference evidence="1" key="2">
    <citation type="submission" date="2020-09" db="EMBL/GenBank/DDBJ databases">
        <authorList>
            <person name="Sun Q."/>
            <person name="Zhou Y."/>
        </authorList>
    </citation>
    <scope>NUCLEOTIDE SEQUENCE</scope>
    <source>
        <strain evidence="1">CGMCC 1.15179</strain>
    </source>
</reference>
<accession>A0A8J2VDW4</accession>
<proteinExistence type="predicted"/>
<dbReference type="EMBL" id="BMHQ01000001">
    <property type="protein sequence ID" value="GGE03376.1"/>
    <property type="molecule type" value="Genomic_DNA"/>
</dbReference>
<protein>
    <submittedName>
        <fullName evidence="1">Uncharacterized protein</fullName>
    </submittedName>
</protein>
<name>A0A8J2VDW4_9BACL</name>
<dbReference type="AlphaFoldDB" id="A0A8J2VDW4"/>
<organism evidence="1 2">
    <name type="scientific">Marinithermofilum abyssi</name>
    <dbReference type="NCBI Taxonomy" id="1571185"/>
    <lineage>
        <taxon>Bacteria</taxon>
        <taxon>Bacillati</taxon>
        <taxon>Bacillota</taxon>
        <taxon>Bacilli</taxon>
        <taxon>Bacillales</taxon>
        <taxon>Thermoactinomycetaceae</taxon>
        <taxon>Marinithermofilum</taxon>
    </lineage>
</organism>
<sequence>MGTEGIESSRLNPESAGKDRTRLTKSIVLAIRELAKQQDVTDEARDLAAFISLALQTIYDVSVLAWEKRGYWVKADRFLMEWMWTGQYADKIKVAIFTNDWGTIAMSMPISHRS</sequence>
<keyword evidence="2" id="KW-1185">Reference proteome</keyword>
<dbReference type="Proteomes" id="UP000625210">
    <property type="component" value="Unassembled WGS sequence"/>
</dbReference>